<dbReference type="GO" id="GO:0003700">
    <property type="term" value="F:DNA-binding transcription factor activity"/>
    <property type="evidence" value="ECO:0007669"/>
    <property type="project" value="TreeGrafter"/>
</dbReference>
<dbReference type="SUPFAM" id="SSF53822">
    <property type="entry name" value="Periplasmic binding protein-like I"/>
    <property type="match status" value="1"/>
</dbReference>
<dbReference type="OrthoDB" id="9784024at2"/>
<dbReference type="GO" id="GO:0055085">
    <property type="term" value="P:transmembrane transport"/>
    <property type="evidence" value="ECO:0007669"/>
    <property type="project" value="UniProtKB-ARBA"/>
</dbReference>
<gene>
    <name evidence="3" type="ORF">VEZ01S_19_00220</name>
</gene>
<dbReference type="Proteomes" id="UP000016562">
    <property type="component" value="Unassembled WGS sequence"/>
</dbReference>
<dbReference type="InterPro" id="IPR028082">
    <property type="entry name" value="Peripla_BP_I"/>
</dbReference>
<dbReference type="Pfam" id="PF13407">
    <property type="entry name" value="Peripla_BP_4"/>
    <property type="match status" value="1"/>
</dbReference>
<dbReference type="PANTHER" id="PTHR30146">
    <property type="entry name" value="LACI-RELATED TRANSCRIPTIONAL REPRESSOR"/>
    <property type="match status" value="1"/>
</dbReference>
<dbReference type="AlphaFoldDB" id="U3B2D5"/>
<reference evidence="3 4" key="1">
    <citation type="submission" date="2013-09" db="EMBL/GenBank/DDBJ databases">
        <title>Whole genome shotgun sequence of Vibrio ezurae NBRC 102218.</title>
        <authorList>
            <person name="Yoshida I."/>
            <person name="Hosoyama A."/>
            <person name="Numata M."/>
            <person name="Hashimoto M."/>
            <person name="Hosoyama Y."/>
            <person name="Tsuchikane K."/>
            <person name="Noguchi M."/>
            <person name="Hirakata S."/>
            <person name="Ichikawa N."/>
            <person name="Ohji S."/>
            <person name="Yamazoe A."/>
            <person name="Fujita N."/>
        </authorList>
    </citation>
    <scope>NUCLEOTIDE SEQUENCE [LARGE SCALE GENOMIC DNA]</scope>
    <source>
        <strain evidence="3 4">NBRC 102218</strain>
    </source>
</reference>
<feature type="domain" description="Periplasmic binding protein" evidence="2">
    <location>
        <begin position="77"/>
        <end position="323"/>
    </location>
</feature>
<organism evidence="3 4">
    <name type="scientific">Vibrio ezurae NBRC 102218</name>
    <dbReference type="NCBI Taxonomy" id="1219080"/>
    <lineage>
        <taxon>Bacteria</taxon>
        <taxon>Pseudomonadati</taxon>
        <taxon>Pseudomonadota</taxon>
        <taxon>Gammaproteobacteria</taxon>
        <taxon>Vibrionales</taxon>
        <taxon>Vibrionaceae</taxon>
        <taxon>Vibrio</taxon>
    </lineage>
</organism>
<name>U3B2D5_9VIBR</name>
<comment type="caution">
    <text evidence="3">The sequence shown here is derived from an EMBL/GenBank/DDBJ whole genome shotgun (WGS) entry which is preliminary data.</text>
</comment>
<dbReference type="Gene3D" id="3.40.50.2300">
    <property type="match status" value="2"/>
</dbReference>
<dbReference type="eggNOG" id="COG1879">
    <property type="taxonomic scope" value="Bacteria"/>
</dbReference>
<evidence type="ECO:0000313" key="3">
    <source>
        <dbReference type="EMBL" id="GAD79607.1"/>
    </source>
</evidence>
<dbReference type="RefSeq" id="WP_021713316.1">
    <property type="nucleotide sequence ID" value="NZ_BATM01000019.1"/>
</dbReference>
<dbReference type="PANTHER" id="PTHR30146:SF145">
    <property type="entry name" value="RIBOSE OPERON REPRESSOR"/>
    <property type="match status" value="1"/>
</dbReference>
<dbReference type="STRING" id="1219080.VEZ01S_19_00220"/>
<evidence type="ECO:0000313" key="4">
    <source>
        <dbReference type="Proteomes" id="UP000016562"/>
    </source>
</evidence>
<evidence type="ECO:0000256" key="1">
    <source>
        <dbReference type="ARBA" id="ARBA00022181"/>
    </source>
</evidence>
<dbReference type="EMBL" id="BATM01000019">
    <property type="protein sequence ID" value="GAD79607.1"/>
    <property type="molecule type" value="Genomic_DNA"/>
</dbReference>
<protein>
    <recommendedName>
        <fullName evidence="1">Autoinducer 2-binding periplasmic protein LuxP</fullName>
    </recommendedName>
</protein>
<accession>U3B2D5</accession>
<evidence type="ECO:0000259" key="2">
    <source>
        <dbReference type="Pfam" id="PF13407"/>
    </source>
</evidence>
<keyword evidence="4" id="KW-1185">Reference proteome</keyword>
<dbReference type="InterPro" id="IPR025997">
    <property type="entry name" value="SBP_2_dom"/>
</dbReference>
<sequence length="363" mass="42041">MRYTLIIIFSWFYITPCLASSVLLDYWEYDVYLEKHPTQKVLTQEMFQRIYQAPVPLTIRQQKPVTIDIVYPGTQLSDYWWRNIKALELRLTELGVDYRLRKYSSRPNMDYRRETESLQAVLKNPPDYLIFTVDTSRHKKFAENILNSGGKTKLILINITTPIKHWKAQQPLLYVGFDHVVGTRLLAKQYQKLFPEEANFGLMYFSPGYISEARGDTFIKTMKTFGDYTLKSAYFTNANRESAYTATLSMMEKEQNLDFIYASSTDVALGVSQALEKLDRRDVMVNGWGGGSEIQAVQEGEIDFTVVRMTDDTGIAMAEAIKLDLQNEPVPQVFSGDYEILTKDDDIEKVDALKRRAFRYSDR</sequence>
<dbReference type="GO" id="GO:0000976">
    <property type="term" value="F:transcription cis-regulatory region binding"/>
    <property type="evidence" value="ECO:0007669"/>
    <property type="project" value="TreeGrafter"/>
</dbReference>
<proteinExistence type="predicted"/>